<accession>A0A7X3F8G0</accession>
<evidence type="ECO:0008006" key="3">
    <source>
        <dbReference type="Google" id="ProtNLM"/>
    </source>
</evidence>
<dbReference type="EMBL" id="WPTS01000006">
    <property type="protein sequence ID" value="MVK33651.1"/>
    <property type="molecule type" value="Genomic_DNA"/>
</dbReference>
<evidence type="ECO:0000313" key="1">
    <source>
        <dbReference type="EMBL" id="MVK33651.1"/>
    </source>
</evidence>
<dbReference type="AlphaFoldDB" id="A0A7X3F8G0"/>
<sequence length="120" mass="13976">MIMMIYKNKKVSSGDMRTPVIFYKYQTKGPYPDETEEKEVYRCFAETYSPSVKDREILNVNTSVQGLTIVIRDPLQSYIPSHTHVVEVQDYRLDINTFEIYDVRLDTPQNGFITIALGEK</sequence>
<dbReference type="Proteomes" id="UP000471199">
    <property type="component" value="Unassembled WGS sequence"/>
</dbReference>
<reference evidence="1 2" key="1">
    <citation type="submission" date="2019-11" db="EMBL/GenBank/DDBJ databases">
        <title>Implementation of targeted gown and glove precautions to prevent Staphylococcus aureus acquisition in community-based nursing homes.</title>
        <authorList>
            <person name="Stine O.C."/>
        </authorList>
    </citation>
    <scope>NUCLEOTIDE SEQUENCE [LARGE SCALE GENOMIC DNA]</scope>
    <source>
        <strain evidence="1 2">S_2062.LAUP.DI</strain>
    </source>
</reference>
<protein>
    <recommendedName>
        <fullName evidence="3">Phage protein</fullName>
    </recommendedName>
</protein>
<evidence type="ECO:0000313" key="2">
    <source>
        <dbReference type="Proteomes" id="UP000471199"/>
    </source>
</evidence>
<proteinExistence type="predicted"/>
<organism evidence="1 2">
    <name type="scientific">Staphylococcus aureus</name>
    <dbReference type="NCBI Taxonomy" id="1280"/>
    <lineage>
        <taxon>Bacteria</taxon>
        <taxon>Bacillati</taxon>
        <taxon>Bacillota</taxon>
        <taxon>Bacilli</taxon>
        <taxon>Bacillales</taxon>
        <taxon>Staphylococcaceae</taxon>
        <taxon>Staphylococcus</taxon>
    </lineage>
</organism>
<comment type="caution">
    <text evidence="1">The sequence shown here is derived from an EMBL/GenBank/DDBJ whole genome shotgun (WGS) entry which is preliminary data.</text>
</comment>
<gene>
    <name evidence="1" type="ORF">GO814_00625</name>
</gene>
<name>A0A7X3F8G0_STAAU</name>